<keyword evidence="3" id="KW-1185">Reference proteome</keyword>
<dbReference type="EMBL" id="BRXY01000061">
    <property type="protein sequence ID" value="GMH59831.1"/>
    <property type="molecule type" value="Genomic_DNA"/>
</dbReference>
<feature type="region of interest" description="Disordered" evidence="1">
    <location>
        <begin position="249"/>
        <end position="269"/>
    </location>
</feature>
<accession>A0A9W6ZXN0</accession>
<proteinExistence type="predicted"/>
<dbReference type="OrthoDB" id="186603at2759"/>
<evidence type="ECO:0000256" key="1">
    <source>
        <dbReference type="SAM" id="MobiDB-lite"/>
    </source>
</evidence>
<sequence length="269" mass="29725">MSVSIIGGKLAPSMKYKPERSFEMNQTQWRPGVDEIQYVSTYQLSNSRAGDTEGSVPFPKLDKNASNKLAIFGDGNVPPSELFNTENRLQFCQDYSVQSSIYSKASPAPGFDRETSNQTNYELGLPGEKGEWISSTHALQMTNPKDLEQPSQPNIGGWMTGPSGSYFKDIETYKNIERGGGGGEGNLGLEFNILTNQHDPRARGNVLARTGARLSQDRASNHQRFPSGKPREEIDIITGKPKVLYVAPQAETAESLRRPSQPILSTRPW</sequence>
<evidence type="ECO:0000313" key="2">
    <source>
        <dbReference type="EMBL" id="GMH59831.1"/>
    </source>
</evidence>
<protein>
    <submittedName>
        <fullName evidence="2">Uncharacterized protein</fullName>
    </submittedName>
</protein>
<evidence type="ECO:0000313" key="3">
    <source>
        <dbReference type="Proteomes" id="UP001165085"/>
    </source>
</evidence>
<name>A0A9W6ZXN0_9STRA</name>
<comment type="caution">
    <text evidence="2">The sequence shown here is derived from an EMBL/GenBank/DDBJ whole genome shotgun (WGS) entry which is preliminary data.</text>
</comment>
<dbReference type="AlphaFoldDB" id="A0A9W6ZXN0"/>
<reference evidence="3" key="1">
    <citation type="journal article" date="2023" name="Commun. Biol.">
        <title>Genome analysis of Parmales, the sister group of diatoms, reveals the evolutionary specialization of diatoms from phago-mixotrophs to photoautotrophs.</title>
        <authorList>
            <person name="Ban H."/>
            <person name="Sato S."/>
            <person name="Yoshikawa S."/>
            <person name="Yamada K."/>
            <person name="Nakamura Y."/>
            <person name="Ichinomiya M."/>
            <person name="Sato N."/>
            <person name="Blanc-Mathieu R."/>
            <person name="Endo H."/>
            <person name="Kuwata A."/>
            <person name="Ogata H."/>
        </authorList>
    </citation>
    <scope>NUCLEOTIDE SEQUENCE [LARGE SCALE GENOMIC DNA]</scope>
    <source>
        <strain evidence="3">NIES 3701</strain>
    </source>
</reference>
<feature type="region of interest" description="Disordered" evidence="1">
    <location>
        <begin position="213"/>
        <end position="233"/>
    </location>
</feature>
<dbReference type="Proteomes" id="UP001165085">
    <property type="component" value="Unassembled WGS sequence"/>
</dbReference>
<organism evidence="2 3">
    <name type="scientific">Triparma strigata</name>
    <dbReference type="NCBI Taxonomy" id="1606541"/>
    <lineage>
        <taxon>Eukaryota</taxon>
        <taxon>Sar</taxon>
        <taxon>Stramenopiles</taxon>
        <taxon>Ochrophyta</taxon>
        <taxon>Bolidophyceae</taxon>
        <taxon>Parmales</taxon>
        <taxon>Triparmaceae</taxon>
        <taxon>Triparma</taxon>
    </lineage>
</organism>
<gene>
    <name evidence="2" type="ORF">TrST_g1605</name>
</gene>